<name>A0A6H5I7G8_9HYME</name>
<dbReference type="Proteomes" id="UP000479190">
    <property type="component" value="Unassembled WGS sequence"/>
</dbReference>
<keyword evidence="3" id="KW-1185">Reference proteome</keyword>
<evidence type="ECO:0000313" key="2">
    <source>
        <dbReference type="EMBL" id="CAB0030945.1"/>
    </source>
</evidence>
<dbReference type="AlphaFoldDB" id="A0A6H5I7G8"/>
<accession>A0A6H5I7G8</accession>
<reference evidence="2 3" key="1">
    <citation type="submission" date="2020-02" db="EMBL/GenBank/DDBJ databases">
        <authorList>
            <person name="Ferguson B K."/>
        </authorList>
    </citation>
    <scope>NUCLEOTIDE SEQUENCE [LARGE SCALE GENOMIC DNA]</scope>
</reference>
<sequence length="50" mass="5643">MGDGQQIRKRLSRRMNVGKPKPVGSGSLRRRAWTKTTRSVCRSGATKEKK</sequence>
<evidence type="ECO:0000256" key="1">
    <source>
        <dbReference type="SAM" id="MobiDB-lite"/>
    </source>
</evidence>
<dbReference type="EMBL" id="CADCXV010000585">
    <property type="protein sequence ID" value="CAB0030945.1"/>
    <property type="molecule type" value="Genomic_DNA"/>
</dbReference>
<feature type="region of interest" description="Disordered" evidence="1">
    <location>
        <begin position="1"/>
        <end position="50"/>
    </location>
</feature>
<gene>
    <name evidence="2" type="ORF">TBRA_LOCUS2929</name>
</gene>
<evidence type="ECO:0000313" key="3">
    <source>
        <dbReference type="Proteomes" id="UP000479190"/>
    </source>
</evidence>
<proteinExistence type="predicted"/>
<protein>
    <submittedName>
        <fullName evidence="2">Uncharacterized protein</fullName>
    </submittedName>
</protein>
<organism evidence="2 3">
    <name type="scientific">Trichogramma brassicae</name>
    <dbReference type="NCBI Taxonomy" id="86971"/>
    <lineage>
        <taxon>Eukaryota</taxon>
        <taxon>Metazoa</taxon>
        <taxon>Ecdysozoa</taxon>
        <taxon>Arthropoda</taxon>
        <taxon>Hexapoda</taxon>
        <taxon>Insecta</taxon>
        <taxon>Pterygota</taxon>
        <taxon>Neoptera</taxon>
        <taxon>Endopterygota</taxon>
        <taxon>Hymenoptera</taxon>
        <taxon>Apocrita</taxon>
        <taxon>Proctotrupomorpha</taxon>
        <taxon>Chalcidoidea</taxon>
        <taxon>Trichogrammatidae</taxon>
        <taxon>Trichogramma</taxon>
    </lineage>
</organism>